<accession>A0ABR7R5K1</accession>
<evidence type="ECO:0000256" key="15">
    <source>
        <dbReference type="PROSITE-ProRule" id="PRU10144"/>
    </source>
</evidence>
<name>A0ABR7R5K1_9PROT</name>
<dbReference type="SUPFAM" id="SSF56935">
    <property type="entry name" value="Porins"/>
    <property type="match status" value="1"/>
</dbReference>
<protein>
    <submittedName>
        <fullName evidence="19">TonB-dependent receptor</fullName>
    </submittedName>
</protein>
<gene>
    <name evidence="19" type="ORF">IBL25_08795</name>
</gene>
<dbReference type="NCBIfam" id="TIGR01783">
    <property type="entry name" value="TonB-siderophor"/>
    <property type="match status" value="1"/>
</dbReference>
<sequence>MRRTRSKANQRQAPHPGSWKGTPFRALSPSLYPAALAGCLAGAALACGSSFTAVAFAQQVPAVSTVNANVPPGPLADALTRFAAQAGTTIAVEADKVGARTSPGLYGATTVEEGFGRLLEGSGLRASRTPAGYVLTAQAAGPAAQAALPAAAPGTIVLPTVEVSGRSGLVPGELPEAYAGGEVAQGGSLGLLGTRGVLETPFSTLNLTSQLIEDQQARTAADALVNDSSVRLTTASNGFDDTFQIRGFQVSSADVGLNGLYGLVSSNRVPAQIIERIELLKGPGALINGIAPGGSIGGGINIVSKRAGDLPLTRLTTTYQSESNFGLHADVARRYGENKEWGIRFNGLLRDGEASIDGGNLFSGLGALALDYRGERLRWSLDAMYQRDNTDNFRSQISILTNVSAIPSPPDARSTWYPGTKLAQQDATVATRVEYDLTDSLTLYAALGYRDGWNKQIFPVSGGADAAGNFTVRNSYYDSYTETLSGTAGARWQFDTAGIGHTLNIGFTGFQQEAGNAYIQSAGSIASNIYRPSALPPITAPRTDPRRASETTLNSVAIADTLSFANDRVLLTLGLRDQNVKVDSYDTATGAKTSRYDSSATTPLAGLVVKPLDNVALYANYAQGLTRGTIVGAGYNNAGEVLAPYKSEQYEAGVKVDWGSITTTAAVFQLSRPNSIRTASNELAYDGEQRNRGLELSAYGEILPGLRGMASATFLKPELTRTAIASESGNNAAGVPETTFSAALDWDTPWVSGLALNGRVIYTSGSYLNSANTLRFDGWTRVDIGARYRTVVADKPIVFRAYLENAFNENYWLASGNYVTVGSPRTVIVSASLDF</sequence>
<dbReference type="InterPro" id="IPR037066">
    <property type="entry name" value="Plug_dom_sf"/>
</dbReference>
<comment type="similarity">
    <text evidence="2 14 16">Belongs to the TonB-dependent receptor family.</text>
</comment>
<dbReference type="PANTHER" id="PTHR32552:SF82">
    <property type="entry name" value="FCUA PROTEIN"/>
    <property type="match status" value="1"/>
</dbReference>
<keyword evidence="6 14" id="KW-0812">Transmembrane</keyword>
<evidence type="ECO:0000256" key="2">
    <source>
        <dbReference type="ARBA" id="ARBA00009810"/>
    </source>
</evidence>
<evidence type="ECO:0000256" key="13">
    <source>
        <dbReference type="ARBA" id="ARBA00023237"/>
    </source>
</evidence>
<dbReference type="PROSITE" id="PS01156">
    <property type="entry name" value="TONB_DEPENDENT_REC_2"/>
    <property type="match status" value="1"/>
</dbReference>
<feature type="short sequence motif" description="TonB C-terminal box" evidence="15">
    <location>
        <begin position="818"/>
        <end position="835"/>
    </location>
</feature>
<dbReference type="Proteomes" id="UP000603940">
    <property type="component" value="Unassembled WGS sequence"/>
</dbReference>
<evidence type="ECO:0000256" key="5">
    <source>
        <dbReference type="ARBA" id="ARBA00022496"/>
    </source>
</evidence>
<dbReference type="InterPro" id="IPR036942">
    <property type="entry name" value="Beta-barrel_TonB_sf"/>
</dbReference>
<dbReference type="InterPro" id="IPR011662">
    <property type="entry name" value="Secretin/TonB_short_N"/>
</dbReference>
<evidence type="ECO:0000313" key="20">
    <source>
        <dbReference type="Proteomes" id="UP000603940"/>
    </source>
</evidence>
<evidence type="ECO:0000256" key="1">
    <source>
        <dbReference type="ARBA" id="ARBA00004571"/>
    </source>
</evidence>
<keyword evidence="9" id="KW-0406">Ion transport</keyword>
<dbReference type="CDD" id="cd01347">
    <property type="entry name" value="ligand_gated_channel"/>
    <property type="match status" value="1"/>
</dbReference>
<keyword evidence="8" id="KW-0408">Iron</keyword>
<dbReference type="InterPro" id="IPR012910">
    <property type="entry name" value="Plug_dom"/>
</dbReference>
<evidence type="ECO:0000256" key="12">
    <source>
        <dbReference type="ARBA" id="ARBA00023170"/>
    </source>
</evidence>
<dbReference type="Gene3D" id="3.55.50.30">
    <property type="match status" value="1"/>
</dbReference>
<dbReference type="PROSITE" id="PS52016">
    <property type="entry name" value="TONB_DEPENDENT_REC_3"/>
    <property type="match status" value="1"/>
</dbReference>
<keyword evidence="3 14" id="KW-0813">Transport</keyword>
<organism evidence="19 20">
    <name type="scientific">Pseudoroseomonas ludipueritiae</name>
    <dbReference type="NCBI Taxonomy" id="198093"/>
    <lineage>
        <taxon>Bacteria</taxon>
        <taxon>Pseudomonadati</taxon>
        <taxon>Pseudomonadota</taxon>
        <taxon>Alphaproteobacteria</taxon>
        <taxon>Acetobacterales</taxon>
        <taxon>Acetobacteraceae</taxon>
        <taxon>Pseudoroseomonas</taxon>
    </lineage>
</organism>
<evidence type="ECO:0000256" key="10">
    <source>
        <dbReference type="ARBA" id="ARBA00023077"/>
    </source>
</evidence>
<dbReference type="InterPro" id="IPR000531">
    <property type="entry name" value="Beta-barrel_TonB"/>
</dbReference>
<evidence type="ECO:0000256" key="9">
    <source>
        <dbReference type="ARBA" id="ARBA00023065"/>
    </source>
</evidence>
<comment type="caution">
    <text evidence="19">The sequence shown here is derived from an EMBL/GenBank/DDBJ whole genome shotgun (WGS) entry which is preliminary data.</text>
</comment>
<evidence type="ECO:0000259" key="18">
    <source>
        <dbReference type="SMART" id="SM00965"/>
    </source>
</evidence>
<keyword evidence="20" id="KW-1185">Reference proteome</keyword>
<evidence type="ECO:0000256" key="11">
    <source>
        <dbReference type="ARBA" id="ARBA00023136"/>
    </source>
</evidence>
<dbReference type="InterPro" id="IPR010917">
    <property type="entry name" value="TonB_rcpt_CS"/>
</dbReference>
<keyword evidence="12 19" id="KW-0675">Receptor</keyword>
<keyword evidence="5" id="KW-0410">Iron transport</keyword>
<keyword evidence="7" id="KW-0732">Signal</keyword>
<reference evidence="19 20" key="1">
    <citation type="journal article" date="2009" name="Int. J. Syst. Evol. Microbiol.">
        <title>Transfer of Teichococcus ludipueritiae and Muricoccus roseus to the genus Roseomonas, as Roseomonas ludipueritiae comb. nov. and Roseomonas rosea comb. nov., respectively, and emended description of the genus Roseomonas.</title>
        <authorList>
            <person name="Sanchez-Porro C."/>
            <person name="Gallego V."/>
            <person name="Busse H.J."/>
            <person name="Kampfer P."/>
            <person name="Ventosa A."/>
        </authorList>
    </citation>
    <scope>NUCLEOTIDE SEQUENCE [LARGE SCALE GENOMIC DNA]</scope>
    <source>
        <strain evidence="19 20">DSM 14915</strain>
    </source>
</reference>
<evidence type="ECO:0000256" key="6">
    <source>
        <dbReference type="ARBA" id="ARBA00022692"/>
    </source>
</evidence>
<dbReference type="PANTHER" id="PTHR32552">
    <property type="entry name" value="FERRICHROME IRON RECEPTOR-RELATED"/>
    <property type="match status" value="1"/>
</dbReference>
<proteinExistence type="inferred from homology"/>
<keyword evidence="10 16" id="KW-0798">TonB box</keyword>
<feature type="region of interest" description="Disordered" evidence="17">
    <location>
        <begin position="1"/>
        <end position="22"/>
    </location>
</feature>
<evidence type="ECO:0000256" key="8">
    <source>
        <dbReference type="ARBA" id="ARBA00023004"/>
    </source>
</evidence>
<dbReference type="RefSeq" id="WP_187778178.1">
    <property type="nucleotide sequence ID" value="NZ_JACTUZ010000026.1"/>
</dbReference>
<dbReference type="InterPro" id="IPR010105">
    <property type="entry name" value="TonB_sidphr_rcpt"/>
</dbReference>
<dbReference type="InterPro" id="IPR039426">
    <property type="entry name" value="TonB-dep_rcpt-like"/>
</dbReference>
<evidence type="ECO:0000256" key="16">
    <source>
        <dbReference type="RuleBase" id="RU003357"/>
    </source>
</evidence>
<dbReference type="Pfam" id="PF07715">
    <property type="entry name" value="Plug"/>
    <property type="match status" value="1"/>
</dbReference>
<keyword evidence="11 14" id="KW-0472">Membrane</keyword>
<evidence type="ECO:0000256" key="14">
    <source>
        <dbReference type="PROSITE-ProRule" id="PRU01360"/>
    </source>
</evidence>
<comment type="subcellular location">
    <subcellularLocation>
        <location evidence="1 14">Cell outer membrane</location>
        <topology evidence="1 14">Multi-pass membrane protein</topology>
    </subcellularLocation>
</comment>
<evidence type="ECO:0000256" key="17">
    <source>
        <dbReference type="SAM" id="MobiDB-lite"/>
    </source>
</evidence>
<keyword evidence="4 14" id="KW-1134">Transmembrane beta strand</keyword>
<evidence type="ECO:0000256" key="4">
    <source>
        <dbReference type="ARBA" id="ARBA00022452"/>
    </source>
</evidence>
<dbReference type="Gene3D" id="2.170.130.10">
    <property type="entry name" value="TonB-dependent receptor, plug domain"/>
    <property type="match status" value="1"/>
</dbReference>
<dbReference type="EMBL" id="JACTUZ010000026">
    <property type="protein sequence ID" value="MBC9177035.1"/>
    <property type="molecule type" value="Genomic_DNA"/>
</dbReference>
<feature type="domain" description="Secretin/TonB short N-terminal" evidence="18">
    <location>
        <begin position="88"/>
        <end position="138"/>
    </location>
</feature>
<dbReference type="Gene3D" id="2.40.170.20">
    <property type="entry name" value="TonB-dependent receptor, beta-barrel domain"/>
    <property type="match status" value="1"/>
</dbReference>
<evidence type="ECO:0000256" key="3">
    <source>
        <dbReference type="ARBA" id="ARBA00022448"/>
    </source>
</evidence>
<evidence type="ECO:0000256" key="7">
    <source>
        <dbReference type="ARBA" id="ARBA00022729"/>
    </source>
</evidence>
<evidence type="ECO:0000313" key="19">
    <source>
        <dbReference type="EMBL" id="MBC9177035.1"/>
    </source>
</evidence>
<keyword evidence="13 14" id="KW-0998">Cell outer membrane</keyword>
<dbReference type="SMART" id="SM00965">
    <property type="entry name" value="STN"/>
    <property type="match status" value="1"/>
</dbReference>
<dbReference type="Pfam" id="PF00593">
    <property type="entry name" value="TonB_dep_Rec_b-barrel"/>
    <property type="match status" value="1"/>
</dbReference>